<accession>A0A2N3L5M2</accession>
<gene>
    <name evidence="1" type="ORF">COO92_10055</name>
</gene>
<reference evidence="1 2" key="1">
    <citation type="submission" date="2017-09" db="EMBL/GenBank/DDBJ databases">
        <title>Biodiversity and function of Thalassospira species in the particle-attached aromatic-hydrocarbon-degrading consortia from the surface seawater of the China South Sea.</title>
        <authorList>
            <person name="Dong C."/>
            <person name="Lai Q."/>
            <person name="Shao Z."/>
        </authorList>
    </citation>
    <scope>NUCLEOTIDE SEQUENCE [LARGE SCALE GENOMIC DNA]</scope>
    <source>
        <strain evidence="1 2">139Z-12</strain>
    </source>
</reference>
<organism evidence="1 2">
    <name type="scientific">Thalassospira lohafexi</name>
    <dbReference type="NCBI Taxonomy" id="744227"/>
    <lineage>
        <taxon>Bacteria</taxon>
        <taxon>Pseudomonadati</taxon>
        <taxon>Pseudomonadota</taxon>
        <taxon>Alphaproteobacteria</taxon>
        <taxon>Rhodospirillales</taxon>
        <taxon>Thalassospiraceae</taxon>
        <taxon>Thalassospira</taxon>
    </lineage>
</organism>
<evidence type="ECO:0000313" key="1">
    <source>
        <dbReference type="EMBL" id="PKR58098.1"/>
    </source>
</evidence>
<dbReference type="EMBL" id="NXGX01000004">
    <property type="protein sequence ID" value="PKR58098.1"/>
    <property type="molecule type" value="Genomic_DNA"/>
</dbReference>
<keyword evidence="2" id="KW-1185">Reference proteome</keyword>
<dbReference type="Proteomes" id="UP000233332">
    <property type="component" value="Unassembled WGS sequence"/>
</dbReference>
<evidence type="ECO:0000313" key="2">
    <source>
        <dbReference type="Proteomes" id="UP000233332"/>
    </source>
</evidence>
<dbReference type="AlphaFoldDB" id="A0A2N3L5M2"/>
<name>A0A2N3L5M2_9PROT</name>
<protein>
    <submittedName>
        <fullName evidence="1">Uncharacterized protein</fullName>
    </submittedName>
</protein>
<sequence>MCYGRWQDINHPALSLALIPSAISRHFCQSIDDRNAHVMLYHNICWFGMFGFRKSLLGRHILGKGTK</sequence>
<proteinExistence type="predicted"/>
<comment type="caution">
    <text evidence="1">The sequence shown here is derived from an EMBL/GenBank/DDBJ whole genome shotgun (WGS) entry which is preliminary data.</text>
</comment>